<name>A0ABX2AT74_9BACT</name>
<evidence type="ECO:0000259" key="7">
    <source>
        <dbReference type="Pfam" id="PF04545"/>
    </source>
</evidence>
<dbReference type="InterPro" id="IPR039425">
    <property type="entry name" value="RNA_pol_sigma-70-like"/>
</dbReference>
<keyword evidence="4" id="KW-0238">DNA-binding</keyword>
<gene>
    <name evidence="8" type="ORF">HPS55_05395</name>
</gene>
<dbReference type="GeneID" id="82157194"/>
<evidence type="ECO:0000256" key="3">
    <source>
        <dbReference type="ARBA" id="ARBA00023082"/>
    </source>
</evidence>
<dbReference type="SUPFAM" id="SSF88946">
    <property type="entry name" value="Sigma2 domain of RNA polymerase sigma factors"/>
    <property type="match status" value="1"/>
</dbReference>
<dbReference type="InterPro" id="IPR013324">
    <property type="entry name" value="RNA_pol_sigma_r3/r4-like"/>
</dbReference>
<feature type="domain" description="RNA polymerase sigma-70 region 4" evidence="7">
    <location>
        <begin position="112"/>
        <end position="159"/>
    </location>
</feature>
<dbReference type="PANTHER" id="PTHR43133:SF46">
    <property type="entry name" value="RNA POLYMERASE SIGMA-70 FACTOR ECF SUBFAMILY"/>
    <property type="match status" value="1"/>
</dbReference>
<protein>
    <submittedName>
        <fullName evidence="8">Sigma-70 family RNA polymerase sigma factor</fullName>
    </submittedName>
</protein>
<evidence type="ECO:0000313" key="9">
    <source>
        <dbReference type="Proteomes" id="UP001193734"/>
    </source>
</evidence>
<dbReference type="Pfam" id="PF04542">
    <property type="entry name" value="Sigma70_r2"/>
    <property type="match status" value="1"/>
</dbReference>
<keyword evidence="9" id="KW-1185">Reference proteome</keyword>
<comment type="caution">
    <text evidence="8">The sequence shown here is derived from an EMBL/GenBank/DDBJ whole genome shotgun (WGS) entry which is preliminary data.</text>
</comment>
<dbReference type="CDD" id="cd06171">
    <property type="entry name" value="Sigma70_r4"/>
    <property type="match status" value="1"/>
</dbReference>
<evidence type="ECO:0000256" key="2">
    <source>
        <dbReference type="ARBA" id="ARBA00023015"/>
    </source>
</evidence>
<keyword evidence="2" id="KW-0805">Transcription regulation</keyword>
<evidence type="ECO:0000256" key="4">
    <source>
        <dbReference type="ARBA" id="ARBA00023125"/>
    </source>
</evidence>
<dbReference type="InterPro" id="IPR007630">
    <property type="entry name" value="RNA_pol_sigma70_r4"/>
</dbReference>
<sequence>MSIFGVEEFETMFREEYRRCLSTALQIVGDAEAGRDIVSDSFAAVWKNRDNIDAEKMRGYLYACVRNKALTHMKHIRMSDSLDSGAHIAVADDGDADLMLRESRIEAVERELDTLPERTRYVLEQCYYRRRSYRDVADELGISTNGVKKHIVKAMAHLRSALT</sequence>
<keyword evidence="3" id="KW-0731">Sigma factor</keyword>
<dbReference type="EMBL" id="JABKKE010000006">
    <property type="protein sequence ID" value="NPE13766.1"/>
    <property type="molecule type" value="Genomic_DNA"/>
</dbReference>
<comment type="similarity">
    <text evidence="1">Belongs to the sigma-70 factor family. ECF subfamily.</text>
</comment>
<evidence type="ECO:0000256" key="1">
    <source>
        <dbReference type="ARBA" id="ARBA00010641"/>
    </source>
</evidence>
<dbReference type="InterPro" id="IPR036388">
    <property type="entry name" value="WH-like_DNA-bd_sf"/>
</dbReference>
<proteinExistence type="inferred from homology"/>
<dbReference type="RefSeq" id="WP_172177150.1">
    <property type="nucleotide sequence ID" value="NZ_CASGIA010000002.1"/>
</dbReference>
<feature type="domain" description="RNA polymerase sigma-70 region 2" evidence="6">
    <location>
        <begin position="12"/>
        <end position="74"/>
    </location>
</feature>
<dbReference type="InterPro" id="IPR014284">
    <property type="entry name" value="RNA_pol_sigma-70_dom"/>
</dbReference>
<dbReference type="SUPFAM" id="SSF88659">
    <property type="entry name" value="Sigma3 and sigma4 domains of RNA polymerase sigma factors"/>
    <property type="match status" value="1"/>
</dbReference>
<dbReference type="Gene3D" id="1.10.10.10">
    <property type="entry name" value="Winged helix-like DNA-binding domain superfamily/Winged helix DNA-binding domain"/>
    <property type="match status" value="1"/>
</dbReference>
<dbReference type="PANTHER" id="PTHR43133">
    <property type="entry name" value="RNA POLYMERASE ECF-TYPE SIGMA FACTO"/>
    <property type="match status" value="1"/>
</dbReference>
<accession>A0ABX2AT74</accession>
<evidence type="ECO:0000259" key="6">
    <source>
        <dbReference type="Pfam" id="PF04542"/>
    </source>
</evidence>
<evidence type="ECO:0000256" key="5">
    <source>
        <dbReference type="ARBA" id="ARBA00023163"/>
    </source>
</evidence>
<dbReference type="Pfam" id="PF04545">
    <property type="entry name" value="Sigma70_r4"/>
    <property type="match status" value="1"/>
</dbReference>
<dbReference type="InterPro" id="IPR013325">
    <property type="entry name" value="RNA_pol_sigma_r2"/>
</dbReference>
<dbReference type="Proteomes" id="UP001193734">
    <property type="component" value="Unassembled WGS sequence"/>
</dbReference>
<dbReference type="InterPro" id="IPR007627">
    <property type="entry name" value="RNA_pol_sigma70_r2"/>
</dbReference>
<keyword evidence="5" id="KW-0804">Transcription</keyword>
<organism evidence="8 9">
    <name type="scientific">Xylanibacter rodentium</name>
    <dbReference type="NCBI Taxonomy" id="2736289"/>
    <lineage>
        <taxon>Bacteria</taxon>
        <taxon>Pseudomonadati</taxon>
        <taxon>Bacteroidota</taxon>
        <taxon>Bacteroidia</taxon>
        <taxon>Bacteroidales</taxon>
        <taxon>Prevotellaceae</taxon>
        <taxon>Xylanibacter</taxon>
    </lineage>
</organism>
<evidence type="ECO:0000313" key="8">
    <source>
        <dbReference type="EMBL" id="NPE13766.1"/>
    </source>
</evidence>
<reference evidence="8 9" key="1">
    <citation type="submission" date="2020-05" db="EMBL/GenBank/DDBJ databases">
        <title>Distinct polysaccharide utilization as determinants for interspecies competition between intestinal Prevotella spp.</title>
        <authorList>
            <person name="Galvez E.J.C."/>
            <person name="Iljazovic A."/>
            <person name="Strowig T."/>
        </authorList>
    </citation>
    <scope>NUCLEOTIDE SEQUENCE [LARGE SCALE GENOMIC DNA]</scope>
    <source>
        <strain evidence="8 9">PROD</strain>
    </source>
</reference>
<dbReference type="Gene3D" id="1.10.1740.10">
    <property type="match status" value="1"/>
</dbReference>
<dbReference type="NCBIfam" id="TIGR02937">
    <property type="entry name" value="sigma70-ECF"/>
    <property type="match status" value="1"/>
</dbReference>